<accession>A0A9Q0SAW0</accession>
<evidence type="ECO:0000256" key="2">
    <source>
        <dbReference type="RuleBase" id="RU000587"/>
    </source>
</evidence>
<feature type="compositionally biased region" description="Low complexity" evidence="3">
    <location>
        <begin position="13"/>
        <end position="22"/>
    </location>
</feature>
<keyword evidence="2" id="KW-0328">Glycosyltransferase</keyword>
<dbReference type="PANTHER" id="PTHR11468">
    <property type="entry name" value="GLYCOGEN PHOSPHORYLASE"/>
    <property type="match status" value="1"/>
</dbReference>
<comment type="similarity">
    <text evidence="1 2">Belongs to the glycogen phosphorylase family.</text>
</comment>
<proteinExistence type="inferred from homology"/>
<name>A0A9Q0SAW0_SALVM</name>
<dbReference type="GO" id="GO:0005980">
    <property type="term" value="P:glycogen catabolic process"/>
    <property type="evidence" value="ECO:0007669"/>
    <property type="project" value="TreeGrafter"/>
</dbReference>
<keyword evidence="5" id="KW-1185">Reference proteome</keyword>
<dbReference type="EMBL" id="JAPFFL010000163">
    <property type="protein sequence ID" value="KAJ6670155.1"/>
    <property type="molecule type" value="Genomic_DNA"/>
</dbReference>
<dbReference type="Pfam" id="PF00343">
    <property type="entry name" value="Phosphorylase"/>
    <property type="match status" value="1"/>
</dbReference>
<reference evidence="4 5" key="2">
    <citation type="journal article" date="2023" name="Int. J. Mol. Sci.">
        <title>De Novo Assembly and Annotation of 11 Diverse Shrub Willow (Salix) Genomes Reveals Novel Gene Organization in Sex-Linked Regions.</title>
        <authorList>
            <person name="Hyden B."/>
            <person name="Feng K."/>
            <person name="Yates T.B."/>
            <person name="Jawdy S."/>
            <person name="Cereghino C."/>
            <person name="Smart L.B."/>
            <person name="Muchero W."/>
        </authorList>
    </citation>
    <scope>NUCLEOTIDE SEQUENCE [LARGE SCALE GENOMIC DNA]</scope>
    <source>
        <tissue evidence="4">Shoot tip</tissue>
    </source>
</reference>
<dbReference type="InterPro" id="IPR000811">
    <property type="entry name" value="Glyco_trans_35"/>
</dbReference>
<dbReference type="GO" id="GO:0005737">
    <property type="term" value="C:cytoplasm"/>
    <property type="evidence" value="ECO:0007669"/>
    <property type="project" value="TreeGrafter"/>
</dbReference>
<keyword evidence="2" id="KW-0663">Pyridoxal phosphate</keyword>
<dbReference type="OrthoDB" id="9215500at2759"/>
<comment type="caution">
    <text evidence="4">The sequence shown here is derived from an EMBL/GenBank/DDBJ whole genome shotgun (WGS) entry which is preliminary data.</text>
</comment>
<evidence type="ECO:0000313" key="4">
    <source>
        <dbReference type="EMBL" id="KAJ6670155.1"/>
    </source>
</evidence>
<organism evidence="4 5">
    <name type="scientific">Salix viminalis</name>
    <name type="common">Common osier</name>
    <name type="synonym">Basket willow</name>
    <dbReference type="NCBI Taxonomy" id="40686"/>
    <lineage>
        <taxon>Eukaryota</taxon>
        <taxon>Viridiplantae</taxon>
        <taxon>Streptophyta</taxon>
        <taxon>Embryophyta</taxon>
        <taxon>Tracheophyta</taxon>
        <taxon>Spermatophyta</taxon>
        <taxon>Magnoliopsida</taxon>
        <taxon>eudicotyledons</taxon>
        <taxon>Gunneridae</taxon>
        <taxon>Pentapetalae</taxon>
        <taxon>rosids</taxon>
        <taxon>fabids</taxon>
        <taxon>Malpighiales</taxon>
        <taxon>Salicaceae</taxon>
        <taxon>Saliceae</taxon>
        <taxon>Salix</taxon>
    </lineage>
</organism>
<sequence length="283" mass="32056">MRVQYQDRSILDKNGGSSNFSKNSRRLVKRRLVSVSIKNVSSEPKQKLKDDLLIQEEEEVPRILNPSTPNTSSSIASSIKYHAEITPLFSMERFELPKAYFATAQSVHDALIINWNSTYECYERLNAKQAYYLSMEFLQGRAMLNAIGNLELNGAYAEALSKLGHSLENVACQEEVAEDWLEMGNPWEILRNDVSYPVKFYGKVVSGSDGKRHWIGGEDIKAVAYDVPTPRYKTKTTINLRLWSTKAPSEDLDLYAFNVGDHTKAYEALSNAEKICSRSLPWG</sequence>
<dbReference type="GO" id="GO:0008184">
    <property type="term" value="F:glycogen phosphorylase activity"/>
    <property type="evidence" value="ECO:0007669"/>
    <property type="project" value="InterPro"/>
</dbReference>
<dbReference type="PANTHER" id="PTHR11468:SF28">
    <property type="entry name" value="ALPHA-GLUCAN PHOSPHORYLASE 1"/>
    <property type="match status" value="1"/>
</dbReference>
<evidence type="ECO:0000256" key="3">
    <source>
        <dbReference type="SAM" id="MobiDB-lite"/>
    </source>
</evidence>
<keyword evidence="2" id="KW-0808">Transferase</keyword>
<protein>
    <recommendedName>
        <fullName evidence="2">Alpha-1,4 glucan phosphorylase</fullName>
        <ecNumber evidence="2">2.4.1.1</ecNumber>
    </recommendedName>
</protein>
<keyword evidence="2" id="KW-0119">Carbohydrate metabolism</keyword>
<dbReference type="EMBL" id="JAPFFL010000163">
    <property type="protein sequence ID" value="KAJ6670157.1"/>
    <property type="molecule type" value="Genomic_DNA"/>
</dbReference>
<dbReference type="SUPFAM" id="SSF53756">
    <property type="entry name" value="UDP-Glycosyltransferase/glycogen phosphorylase"/>
    <property type="match status" value="1"/>
</dbReference>
<reference evidence="4" key="1">
    <citation type="submission" date="2022-11" db="EMBL/GenBank/DDBJ databases">
        <authorList>
            <person name="Hyden B.L."/>
            <person name="Feng K."/>
            <person name="Yates T."/>
            <person name="Jawdy S."/>
            <person name="Smart L.B."/>
            <person name="Muchero W."/>
        </authorList>
    </citation>
    <scope>NUCLEOTIDE SEQUENCE</scope>
    <source>
        <tissue evidence="4">Shoot tip</tissue>
    </source>
</reference>
<comment type="cofactor">
    <cofactor evidence="2">
        <name>pyridoxal 5'-phosphate</name>
        <dbReference type="ChEBI" id="CHEBI:597326"/>
    </cofactor>
</comment>
<evidence type="ECO:0000313" key="5">
    <source>
        <dbReference type="Proteomes" id="UP001151529"/>
    </source>
</evidence>
<dbReference type="AlphaFoldDB" id="A0A9Q0SAW0"/>
<dbReference type="EC" id="2.4.1.1" evidence="2"/>
<gene>
    <name evidence="4" type="ORF">OIU85_012104</name>
</gene>
<dbReference type="Gene3D" id="3.40.50.2000">
    <property type="entry name" value="Glycogen Phosphorylase B"/>
    <property type="match status" value="2"/>
</dbReference>
<feature type="region of interest" description="Disordered" evidence="3">
    <location>
        <begin position="1"/>
        <end position="22"/>
    </location>
</feature>
<comment type="catalytic activity">
    <reaction evidence="2">
        <text>[(1-&gt;4)-alpha-D-glucosyl](n) + phosphate = [(1-&gt;4)-alpha-D-glucosyl](n-1) + alpha-D-glucose 1-phosphate</text>
        <dbReference type="Rhea" id="RHEA:41732"/>
        <dbReference type="Rhea" id="RHEA-COMP:9584"/>
        <dbReference type="Rhea" id="RHEA-COMP:9586"/>
        <dbReference type="ChEBI" id="CHEBI:15444"/>
        <dbReference type="ChEBI" id="CHEBI:43474"/>
        <dbReference type="ChEBI" id="CHEBI:58601"/>
        <dbReference type="EC" id="2.4.1.1"/>
    </reaction>
</comment>
<comment type="function">
    <text evidence="2">Allosteric enzyme that catalyzes the rate-limiting step in glycogen catabolism, the phosphorolytic cleavage of glycogen to produce glucose-1-phosphate, and plays a central role in maintaining cellular and organismal glucose homeostasis.</text>
</comment>
<dbReference type="Proteomes" id="UP001151529">
    <property type="component" value="Unassembled WGS sequence"/>
</dbReference>
<evidence type="ECO:0000256" key="1">
    <source>
        <dbReference type="ARBA" id="ARBA00006047"/>
    </source>
</evidence>
<dbReference type="GO" id="GO:0030170">
    <property type="term" value="F:pyridoxal phosphate binding"/>
    <property type="evidence" value="ECO:0007669"/>
    <property type="project" value="TreeGrafter"/>
</dbReference>